<dbReference type="EMBL" id="JADFUA010000003">
    <property type="protein sequence ID" value="MBE9609012.1"/>
    <property type="molecule type" value="Genomic_DNA"/>
</dbReference>
<keyword evidence="3" id="KW-1185">Reference proteome</keyword>
<dbReference type="AlphaFoldDB" id="A0A8J7FK09"/>
<keyword evidence="1" id="KW-0732">Signal</keyword>
<evidence type="ECO:0000313" key="2">
    <source>
        <dbReference type="EMBL" id="MBE9609012.1"/>
    </source>
</evidence>
<sequence>MKIMAFIAMLAWVCGLAAPVMALDERDDPVWQNKTYVLLYNPSGAPATIRDSDILDAMIAASEAWAPCGVKIEFAGYTKLGLEHDGKNVIGWVPALPGALAHTETRQFRRILTDADIALSASGIRSREWLMAALVHEVGHGIGLVQHSPSRDSILFDDSVSVGTVRPSADDLARCRARYRFR</sequence>
<feature type="chain" id="PRO_5035161319" description="Matrixin family metalloprotease" evidence="1">
    <location>
        <begin position="23"/>
        <end position="182"/>
    </location>
</feature>
<protein>
    <recommendedName>
        <fullName evidence="4">Matrixin family metalloprotease</fullName>
    </recommendedName>
</protein>
<evidence type="ECO:0008006" key="4">
    <source>
        <dbReference type="Google" id="ProtNLM"/>
    </source>
</evidence>
<proteinExistence type="predicted"/>
<feature type="signal peptide" evidence="1">
    <location>
        <begin position="1"/>
        <end position="22"/>
    </location>
</feature>
<accession>A0A8J7FK09</accession>
<dbReference type="Proteomes" id="UP000604481">
    <property type="component" value="Unassembled WGS sequence"/>
</dbReference>
<dbReference type="InterPro" id="IPR024079">
    <property type="entry name" value="MetalloPept_cat_dom_sf"/>
</dbReference>
<evidence type="ECO:0000256" key="1">
    <source>
        <dbReference type="SAM" id="SignalP"/>
    </source>
</evidence>
<comment type="caution">
    <text evidence="2">The sequence shown here is derived from an EMBL/GenBank/DDBJ whole genome shotgun (WGS) entry which is preliminary data.</text>
</comment>
<organism evidence="2 3">
    <name type="scientific">Chitinilyticum piscinae</name>
    <dbReference type="NCBI Taxonomy" id="2866724"/>
    <lineage>
        <taxon>Bacteria</taxon>
        <taxon>Pseudomonadati</taxon>
        <taxon>Pseudomonadota</taxon>
        <taxon>Betaproteobacteria</taxon>
        <taxon>Neisseriales</taxon>
        <taxon>Chitinibacteraceae</taxon>
        <taxon>Chitinilyticum</taxon>
    </lineage>
</organism>
<dbReference type="RefSeq" id="WP_194115536.1">
    <property type="nucleotide sequence ID" value="NZ_JADFUA010000003.1"/>
</dbReference>
<gene>
    <name evidence="2" type="ORF">INR99_06605</name>
</gene>
<dbReference type="Gene3D" id="3.40.390.10">
    <property type="entry name" value="Collagenase (Catalytic Domain)"/>
    <property type="match status" value="1"/>
</dbReference>
<evidence type="ECO:0000313" key="3">
    <source>
        <dbReference type="Proteomes" id="UP000604481"/>
    </source>
</evidence>
<dbReference type="GO" id="GO:0008237">
    <property type="term" value="F:metallopeptidase activity"/>
    <property type="evidence" value="ECO:0007669"/>
    <property type="project" value="InterPro"/>
</dbReference>
<dbReference type="SUPFAM" id="SSF55486">
    <property type="entry name" value="Metalloproteases ('zincins'), catalytic domain"/>
    <property type="match status" value="1"/>
</dbReference>
<reference evidence="2 3" key="1">
    <citation type="submission" date="2020-10" db="EMBL/GenBank/DDBJ databases">
        <title>The genome sequence of Chitinilyticum litopenaei 4Y14.</title>
        <authorList>
            <person name="Liu Y."/>
        </authorList>
    </citation>
    <scope>NUCLEOTIDE SEQUENCE [LARGE SCALE GENOMIC DNA]</scope>
    <source>
        <strain evidence="2 3">4Y14</strain>
    </source>
</reference>
<name>A0A8J7FK09_9NEIS</name>